<accession>A0A1N7DW14</accession>
<feature type="domain" description="HMA" evidence="2">
    <location>
        <begin position="1"/>
        <end position="66"/>
    </location>
</feature>
<dbReference type="GO" id="GO:0046872">
    <property type="term" value="F:metal ion binding"/>
    <property type="evidence" value="ECO:0007669"/>
    <property type="project" value="UniProtKB-KW"/>
</dbReference>
<evidence type="ECO:0000313" key="4">
    <source>
        <dbReference type="Proteomes" id="UP000186914"/>
    </source>
</evidence>
<dbReference type="RefSeq" id="WP_076431643.1">
    <property type="nucleotide sequence ID" value="NZ_FTNO01000005.1"/>
</dbReference>
<keyword evidence="4" id="KW-1185">Reference proteome</keyword>
<reference evidence="4" key="1">
    <citation type="submission" date="2017-01" db="EMBL/GenBank/DDBJ databases">
        <authorList>
            <person name="Varghese N."/>
            <person name="Submissions S."/>
        </authorList>
    </citation>
    <scope>NUCLEOTIDE SEQUENCE [LARGE SCALE GENOMIC DNA]</scope>
    <source>
        <strain evidence="4">CGMCC 1.7737</strain>
    </source>
</reference>
<sequence length="67" mass="6806">MTTTIQVDGMNCGHCEQSVVDALEDLSGVSDASADHEAGTATVESDADTNTDELVAVVEDAGYDASA</sequence>
<dbReference type="Gene3D" id="3.30.70.100">
    <property type="match status" value="1"/>
</dbReference>
<dbReference type="EMBL" id="FTNO01000005">
    <property type="protein sequence ID" value="SIR80039.1"/>
    <property type="molecule type" value="Genomic_DNA"/>
</dbReference>
<dbReference type="InterPro" id="IPR006121">
    <property type="entry name" value="HMA_dom"/>
</dbReference>
<keyword evidence="1" id="KW-0479">Metal-binding</keyword>
<proteinExistence type="predicted"/>
<dbReference type="SUPFAM" id="SSF55008">
    <property type="entry name" value="HMA, heavy metal-associated domain"/>
    <property type="match status" value="1"/>
</dbReference>
<dbReference type="Proteomes" id="UP000186914">
    <property type="component" value="Unassembled WGS sequence"/>
</dbReference>
<dbReference type="AlphaFoldDB" id="A0A1N7DW14"/>
<evidence type="ECO:0000259" key="2">
    <source>
        <dbReference type="PROSITE" id="PS50846"/>
    </source>
</evidence>
<dbReference type="CDD" id="cd00371">
    <property type="entry name" value="HMA"/>
    <property type="match status" value="1"/>
</dbReference>
<organism evidence="3 4">
    <name type="scientific">Haladaptatus litoreus</name>
    <dbReference type="NCBI Taxonomy" id="553468"/>
    <lineage>
        <taxon>Archaea</taxon>
        <taxon>Methanobacteriati</taxon>
        <taxon>Methanobacteriota</taxon>
        <taxon>Stenosarchaea group</taxon>
        <taxon>Halobacteria</taxon>
        <taxon>Halobacteriales</taxon>
        <taxon>Haladaptataceae</taxon>
        <taxon>Haladaptatus</taxon>
    </lineage>
</organism>
<dbReference type="OrthoDB" id="44171at2157"/>
<dbReference type="Pfam" id="PF00403">
    <property type="entry name" value="HMA"/>
    <property type="match status" value="1"/>
</dbReference>
<protein>
    <submittedName>
        <fullName evidence="3">Copper chaperone CopZ</fullName>
    </submittedName>
</protein>
<dbReference type="PROSITE" id="PS50846">
    <property type="entry name" value="HMA_2"/>
    <property type="match status" value="1"/>
</dbReference>
<dbReference type="FunFam" id="3.30.70.100:FF:000001">
    <property type="entry name" value="ATPase copper transporting beta"/>
    <property type="match status" value="1"/>
</dbReference>
<name>A0A1N7DW14_9EURY</name>
<dbReference type="InterPro" id="IPR036163">
    <property type="entry name" value="HMA_dom_sf"/>
</dbReference>
<gene>
    <name evidence="3" type="ORF">SAMN05421858_3796</name>
</gene>
<evidence type="ECO:0000313" key="3">
    <source>
        <dbReference type="EMBL" id="SIR80039.1"/>
    </source>
</evidence>
<evidence type="ECO:0000256" key="1">
    <source>
        <dbReference type="ARBA" id="ARBA00022723"/>
    </source>
</evidence>